<dbReference type="OrthoDB" id="128308at2759"/>
<evidence type="ECO:0000256" key="1">
    <source>
        <dbReference type="ARBA" id="ARBA00002738"/>
    </source>
</evidence>
<dbReference type="EMBL" id="LGTZ01000131">
    <property type="protein sequence ID" value="OJD27166.1"/>
    <property type="molecule type" value="Genomic_DNA"/>
</dbReference>
<comment type="caution">
    <text evidence="9">The sequence shown here is derived from an EMBL/GenBank/DDBJ whole genome shotgun (WGS) entry which is preliminary data.</text>
</comment>
<dbReference type="Pfam" id="PF14474">
    <property type="entry name" value="RTC4"/>
    <property type="match status" value="1"/>
</dbReference>
<dbReference type="PANTHER" id="PTHR41391:SF1">
    <property type="entry name" value="RESTRICTION OF TELOMERE CAPPING PROTEIN 4"/>
    <property type="match status" value="1"/>
</dbReference>
<comment type="function">
    <text evidence="1">May be involved in a process influencing telomere capping.</text>
</comment>
<keyword evidence="7" id="KW-0539">Nucleus</keyword>
<evidence type="ECO:0000256" key="6">
    <source>
        <dbReference type="ARBA" id="ARBA00022490"/>
    </source>
</evidence>
<proteinExistence type="inferred from homology"/>
<dbReference type="Proteomes" id="UP000242791">
    <property type="component" value="Unassembled WGS sequence"/>
</dbReference>
<dbReference type="STRING" id="1658174.A0A1J9QED4"/>
<dbReference type="AlphaFoldDB" id="A0A1J9QED4"/>
<comment type="subcellular location">
    <subcellularLocation>
        <location evidence="3">Cytoplasm</location>
    </subcellularLocation>
    <subcellularLocation>
        <location evidence="2">Nucleus</location>
    </subcellularLocation>
</comment>
<name>A0A1J9QED4_9EURO</name>
<keyword evidence="6" id="KW-0963">Cytoplasm</keyword>
<dbReference type="InterPro" id="IPR039024">
    <property type="entry name" value="RTC4"/>
</dbReference>
<evidence type="ECO:0000259" key="8">
    <source>
        <dbReference type="SMART" id="SM01312"/>
    </source>
</evidence>
<gene>
    <name evidence="9" type="ORF">ACJ73_01437</name>
</gene>
<reference evidence="9 10" key="1">
    <citation type="submission" date="2015-08" db="EMBL/GenBank/DDBJ databases">
        <title>Emmonsia species relationships and genome sequence.</title>
        <authorList>
            <person name="Cuomo C.A."/>
            <person name="Schwartz I.S."/>
            <person name="Kenyon C."/>
            <person name="De Hoog G.S."/>
            <person name="Govender N.P."/>
            <person name="Botha A."/>
            <person name="Moreno L."/>
            <person name="De Vries M."/>
            <person name="Munoz J.F."/>
            <person name="Stielow J.B."/>
        </authorList>
    </citation>
    <scope>NUCLEOTIDE SEQUENCE [LARGE SCALE GENOMIC DNA]</scope>
    <source>
        <strain evidence="9 10">EI222</strain>
    </source>
</reference>
<comment type="similarity">
    <text evidence="4">Belongs to the RTC4 family.</text>
</comment>
<dbReference type="GO" id="GO:0005737">
    <property type="term" value="C:cytoplasm"/>
    <property type="evidence" value="ECO:0007669"/>
    <property type="project" value="UniProtKB-SubCell"/>
</dbReference>
<dbReference type="InterPro" id="IPR028094">
    <property type="entry name" value="RTC4_C"/>
</dbReference>
<evidence type="ECO:0000256" key="7">
    <source>
        <dbReference type="ARBA" id="ARBA00023242"/>
    </source>
</evidence>
<dbReference type="PANTHER" id="PTHR41391">
    <property type="entry name" value="RESTRICTION OF TELOMERE CAPPING PROTEIN 4"/>
    <property type="match status" value="1"/>
</dbReference>
<evidence type="ECO:0000256" key="3">
    <source>
        <dbReference type="ARBA" id="ARBA00004496"/>
    </source>
</evidence>
<keyword evidence="10" id="KW-1185">Reference proteome</keyword>
<dbReference type="GO" id="GO:0005634">
    <property type="term" value="C:nucleus"/>
    <property type="evidence" value="ECO:0007669"/>
    <property type="project" value="UniProtKB-SubCell"/>
</dbReference>
<organism evidence="9 10">
    <name type="scientific">Blastomyces percursus</name>
    <dbReference type="NCBI Taxonomy" id="1658174"/>
    <lineage>
        <taxon>Eukaryota</taxon>
        <taxon>Fungi</taxon>
        <taxon>Dikarya</taxon>
        <taxon>Ascomycota</taxon>
        <taxon>Pezizomycotina</taxon>
        <taxon>Eurotiomycetes</taxon>
        <taxon>Eurotiomycetidae</taxon>
        <taxon>Onygenales</taxon>
        <taxon>Ajellomycetaceae</taxon>
        <taxon>Blastomyces</taxon>
    </lineage>
</organism>
<evidence type="ECO:0000313" key="9">
    <source>
        <dbReference type="EMBL" id="OJD27166.1"/>
    </source>
</evidence>
<dbReference type="SMART" id="SM01312">
    <property type="entry name" value="RTC4"/>
    <property type="match status" value="1"/>
</dbReference>
<evidence type="ECO:0000313" key="10">
    <source>
        <dbReference type="Proteomes" id="UP000242791"/>
    </source>
</evidence>
<accession>A0A1J9QED4</accession>
<dbReference type="VEuPathDB" id="FungiDB:ACJ73_01437"/>
<sequence>MTAEDQRRECCYPIIDWNTVEDRLARLSPMIQSIIRAKTKSFFEASIEDNLQSLSRGSNFHGAGYDGPKGLDIIDHHIAGAHDSHITAAPLEKLKFIRRCGGVPAYIQEVLVPEVLTKLITEDMGVSDCQARSVLKKSKEIGKLLNETEAQCLPIPTIAASMLGGPNGANGDQNGFAHVGNNGNGNMEAQLASSNPMVQHDQLPDLNCPTEHAAANGDTGLRLGQG</sequence>
<evidence type="ECO:0000256" key="5">
    <source>
        <dbReference type="ARBA" id="ARBA00015162"/>
    </source>
</evidence>
<feature type="domain" description="Restriction of telomere capping protein 4 C-terminal" evidence="8">
    <location>
        <begin position="34"/>
        <end position="148"/>
    </location>
</feature>
<evidence type="ECO:0000256" key="2">
    <source>
        <dbReference type="ARBA" id="ARBA00004123"/>
    </source>
</evidence>
<evidence type="ECO:0000256" key="4">
    <source>
        <dbReference type="ARBA" id="ARBA00009461"/>
    </source>
</evidence>
<protein>
    <recommendedName>
        <fullName evidence="5">Restriction of telomere capping protein 4</fullName>
    </recommendedName>
</protein>